<evidence type="ECO:0000256" key="4">
    <source>
        <dbReference type="ARBA" id="ARBA00022989"/>
    </source>
</evidence>
<dbReference type="EMBL" id="BAAAEN010000002">
    <property type="protein sequence ID" value="GAA0492616.1"/>
    <property type="molecule type" value="Genomic_DNA"/>
</dbReference>
<name>A0ABN1B8T5_9BURK</name>
<organism evidence="8 9">
    <name type="scientific">Pigmentiphaga daeguensis</name>
    <dbReference type="NCBI Taxonomy" id="414049"/>
    <lineage>
        <taxon>Bacteria</taxon>
        <taxon>Pseudomonadati</taxon>
        <taxon>Pseudomonadota</taxon>
        <taxon>Betaproteobacteria</taxon>
        <taxon>Burkholderiales</taxon>
        <taxon>Alcaligenaceae</taxon>
        <taxon>Pigmentiphaga</taxon>
    </lineage>
</organism>
<evidence type="ECO:0000256" key="6">
    <source>
        <dbReference type="SAM" id="Phobius"/>
    </source>
</evidence>
<feature type="transmembrane region" description="Helical" evidence="6">
    <location>
        <begin position="105"/>
        <end position="125"/>
    </location>
</feature>
<dbReference type="NCBIfam" id="NF037997">
    <property type="entry name" value="Na_Pi_symport"/>
    <property type="match status" value="1"/>
</dbReference>
<keyword evidence="5 6" id="KW-0472">Membrane</keyword>
<dbReference type="PANTHER" id="PTHR10010">
    <property type="entry name" value="SOLUTE CARRIER FAMILY 34 SODIUM PHOSPHATE , MEMBER 2-RELATED"/>
    <property type="match status" value="1"/>
</dbReference>
<dbReference type="NCBIfam" id="TIGR00704">
    <property type="entry name" value="NaPi_cotrn_rel"/>
    <property type="match status" value="1"/>
</dbReference>
<dbReference type="InterPro" id="IPR026022">
    <property type="entry name" value="PhoU_dom"/>
</dbReference>
<feature type="transmembrane region" description="Helical" evidence="6">
    <location>
        <begin position="70"/>
        <end position="93"/>
    </location>
</feature>
<evidence type="ECO:0000256" key="5">
    <source>
        <dbReference type="ARBA" id="ARBA00023136"/>
    </source>
</evidence>
<feature type="transmembrane region" description="Helical" evidence="6">
    <location>
        <begin position="288"/>
        <end position="307"/>
    </location>
</feature>
<feature type="transmembrane region" description="Helical" evidence="6">
    <location>
        <begin position="210"/>
        <end position="229"/>
    </location>
</feature>
<proteinExistence type="predicted"/>
<dbReference type="PANTHER" id="PTHR10010:SF46">
    <property type="entry name" value="SODIUM-DEPENDENT PHOSPHATE TRANSPORT PROTEIN 2B"/>
    <property type="match status" value="1"/>
</dbReference>
<keyword evidence="3 6" id="KW-0812">Transmembrane</keyword>
<accession>A0ABN1B8T5</accession>
<comment type="subcellular location">
    <subcellularLocation>
        <location evidence="1">Cell membrane</location>
        <topology evidence="1">Multi-pass membrane protein</topology>
    </subcellularLocation>
</comment>
<dbReference type="Pfam" id="PF02690">
    <property type="entry name" value="Na_Pi_cotrans"/>
    <property type="match status" value="2"/>
</dbReference>
<dbReference type="Proteomes" id="UP001501706">
    <property type="component" value="Unassembled WGS sequence"/>
</dbReference>
<keyword evidence="4 6" id="KW-1133">Transmembrane helix</keyword>
<dbReference type="InterPro" id="IPR003841">
    <property type="entry name" value="Na/Pi_transpt"/>
</dbReference>
<dbReference type="InterPro" id="IPR038078">
    <property type="entry name" value="PhoU-like_sf"/>
</dbReference>
<evidence type="ECO:0000313" key="8">
    <source>
        <dbReference type="EMBL" id="GAA0492616.1"/>
    </source>
</evidence>
<sequence>MNVMNAYLTLFDIAGFVALLLWGVHMVQTGIQRAFGPRLRTTLGVALGNRVYAFFAGLGVTAILQSSTATGLIVAGFAANGLVGLVPALAAMLGANVGTTLIVQVLSFDISRIAPILVLIGVAMFRRGNATHVRDLGRVFIGLGLLLLSLHLLLAQLEPYRDLPALRSALKALSGQPGMAILLAAVLAWAAHSSVAIVVLVMSFSAQRLLPVDVAFALVLGANLGTAINPLLEGSAKDDPQARRLPLGNLLNRVVGVLIGLAMLHHIHPWMTQLAGDNARAVANFHTVFNLALAVLFLPLLTPYAALLRRWLPSNPAADPGQPRYLDAAARDLPVVALGNAAREALRMADTLQTMLHHSRQALVTGDRKRIAEARRLDDVLDRLNGAIKTYVAGLDPDELTREDRRRADEILTFIINLEHAGDVVDKNLLNDISKLTKRGLAFSPEGRRELDDMHGRLEANLRLAASLFVTADARAARLLAAEKETFRGMEGQATQTHFERLRSGRIDTTETSALHLDVLRDLRRINSHLVASAAYAAPEVLSASGTGPIATGTPETAGTPE</sequence>
<evidence type="ECO:0000256" key="2">
    <source>
        <dbReference type="ARBA" id="ARBA00022475"/>
    </source>
</evidence>
<reference evidence="8 9" key="1">
    <citation type="journal article" date="2019" name="Int. J. Syst. Evol. Microbiol.">
        <title>The Global Catalogue of Microorganisms (GCM) 10K type strain sequencing project: providing services to taxonomists for standard genome sequencing and annotation.</title>
        <authorList>
            <consortium name="The Broad Institute Genomics Platform"/>
            <consortium name="The Broad Institute Genome Sequencing Center for Infectious Disease"/>
            <person name="Wu L."/>
            <person name="Ma J."/>
        </authorList>
    </citation>
    <scope>NUCLEOTIDE SEQUENCE [LARGE SCALE GENOMIC DNA]</scope>
    <source>
        <strain evidence="8 9">JCM 14330</strain>
    </source>
</reference>
<protein>
    <submittedName>
        <fullName evidence="8">Na/Pi cotransporter family protein</fullName>
    </submittedName>
</protein>
<evidence type="ECO:0000313" key="9">
    <source>
        <dbReference type="Proteomes" id="UP001501706"/>
    </source>
</evidence>
<evidence type="ECO:0000256" key="3">
    <source>
        <dbReference type="ARBA" id="ARBA00022692"/>
    </source>
</evidence>
<feature type="domain" description="PhoU" evidence="7">
    <location>
        <begin position="346"/>
        <end position="423"/>
    </location>
</feature>
<dbReference type="InterPro" id="IPR004633">
    <property type="entry name" value="NaPi_cotrn-rel/YqeW-like"/>
</dbReference>
<feature type="transmembrane region" description="Helical" evidence="6">
    <location>
        <begin position="6"/>
        <end position="24"/>
    </location>
</feature>
<keyword evidence="2" id="KW-1003">Cell membrane</keyword>
<gene>
    <name evidence="8" type="ORF">GCM10009097_05400</name>
</gene>
<feature type="transmembrane region" description="Helical" evidence="6">
    <location>
        <begin position="137"/>
        <end position="157"/>
    </location>
</feature>
<feature type="transmembrane region" description="Helical" evidence="6">
    <location>
        <begin position="178"/>
        <end position="204"/>
    </location>
</feature>
<dbReference type="Gene3D" id="1.20.58.220">
    <property type="entry name" value="Phosphate transport system protein phou homolog 2, domain 2"/>
    <property type="match status" value="1"/>
</dbReference>
<dbReference type="SUPFAM" id="SSF109755">
    <property type="entry name" value="PhoU-like"/>
    <property type="match status" value="1"/>
</dbReference>
<comment type="caution">
    <text evidence="8">The sequence shown here is derived from an EMBL/GenBank/DDBJ whole genome shotgun (WGS) entry which is preliminary data.</text>
</comment>
<dbReference type="Pfam" id="PF01895">
    <property type="entry name" value="PhoU"/>
    <property type="match status" value="1"/>
</dbReference>
<evidence type="ECO:0000259" key="7">
    <source>
        <dbReference type="Pfam" id="PF01895"/>
    </source>
</evidence>
<feature type="transmembrane region" description="Helical" evidence="6">
    <location>
        <begin position="45"/>
        <end position="64"/>
    </location>
</feature>
<feature type="transmembrane region" description="Helical" evidence="6">
    <location>
        <begin position="250"/>
        <end position="268"/>
    </location>
</feature>
<keyword evidence="9" id="KW-1185">Reference proteome</keyword>
<evidence type="ECO:0000256" key="1">
    <source>
        <dbReference type="ARBA" id="ARBA00004651"/>
    </source>
</evidence>